<gene>
    <name evidence="4" type="ORF">N0V87_003474</name>
</gene>
<protein>
    <recommendedName>
        <fullName evidence="3">NAD-dependent epimerase/dehydratase domain-containing protein</fullName>
    </recommendedName>
</protein>
<dbReference type="Gene3D" id="3.40.50.720">
    <property type="entry name" value="NAD(P)-binding Rossmann-like Domain"/>
    <property type="match status" value="1"/>
</dbReference>
<evidence type="ECO:0000313" key="4">
    <source>
        <dbReference type="EMBL" id="KAJ4339040.1"/>
    </source>
</evidence>
<dbReference type="PANTHER" id="PTHR10366:SF812">
    <property type="entry name" value="VPS9 DOMAIN-CONTAINING PROTEIN"/>
    <property type="match status" value="1"/>
</dbReference>
<sequence length="335" mass="36563">MSQPLIFITGATGFIGAHVVTQALSAGYHVRLSVRKEAQISNLRKLFSSHSANVEFVVVPDFTSTSAFDRALHGVTYVFHLASPMPGKGDDFQNDYVKPAVDGTIALLNAAKTVDTIQRVVIVSSLLALIPLDALMTGKFTAKEGQKIDIDPNMSFPTDPRSAGGLKYHASKILAHRATQSWCTSSAPRYSIVTLHPSFVFGTNLLQSSPEALDGTNAMLWSSLTSPQPLIPMSAVDVRDVAAAHIRVLEIKAGDGEVEEFILCANEKEGWTWNRVAEFVKREYEFVGVKVEGPFEQPPSVDTSKAERVLGFGWRSMEDTVGSFLDHQVELRGKL</sequence>
<comment type="caution">
    <text evidence="4">The sequence shown here is derived from an EMBL/GenBank/DDBJ whole genome shotgun (WGS) entry which is preliminary data.</text>
</comment>
<dbReference type="EMBL" id="JAPEUV010000025">
    <property type="protein sequence ID" value="KAJ4339040.1"/>
    <property type="molecule type" value="Genomic_DNA"/>
</dbReference>
<dbReference type="GO" id="GO:0016616">
    <property type="term" value="F:oxidoreductase activity, acting on the CH-OH group of donors, NAD or NADP as acceptor"/>
    <property type="evidence" value="ECO:0007669"/>
    <property type="project" value="TreeGrafter"/>
</dbReference>
<accession>A0A9W8X279</accession>
<dbReference type="OrthoDB" id="2735536at2759"/>
<evidence type="ECO:0000256" key="2">
    <source>
        <dbReference type="ARBA" id="ARBA00023445"/>
    </source>
</evidence>
<dbReference type="Pfam" id="PF01370">
    <property type="entry name" value="Epimerase"/>
    <property type="match status" value="1"/>
</dbReference>
<dbReference type="InterPro" id="IPR050425">
    <property type="entry name" value="NAD(P)_dehydrat-like"/>
</dbReference>
<reference evidence="4" key="1">
    <citation type="submission" date="2022-10" db="EMBL/GenBank/DDBJ databases">
        <title>Tapping the CABI collections for fungal endophytes: first genome assemblies for Collariella, Neodidymelliopsis, Ascochyta clinopodiicola, Didymella pomorum, Didymosphaeria variabile, Neocosmospora piperis and Neocucurbitaria cava.</title>
        <authorList>
            <person name="Hill R."/>
        </authorList>
    </citation>
    <scope>NUCLEOTIDE SEQUENCE</scope>
    <source>
        <strain evidence="4">IMI 360193</strain>
    </source>
</reference>
<keyword evidence="5" id="KW-1185">Reference proteome</keyword>
<dbReference type="PANTHER" id="PTHR10366">
    <property type="entry name" value="NAD DEPENDENT EPIMERASE/DEHYDRATASE"/>
    <property type="match status" value="1"/>
</dbReference>
<dbReference type="AlphaFoldDB" id="A0A9W8X279"/>
<comment type="similarity">
    <text evidence="2">Belongs to the NAD(P)-dependent epimerase/dehydratase family. Dihydroflavonol-4-reductase subfamily.</text>
</comment>
<name>A0A9W8X279_9PLEO</name>
<dbReference type="SUPFAM" id="SSF51735">
    <property type="entry name" value="NAD(P)-binding Rossmann-fold domains"/>
    <property type="match status" value="1"/>
</dbReference>
<evidence type="ECO:0000313" key="5">
    <source>
        <dbReference type="Proteomes" id="UP001140562"/>
    </source>
</evidence>
<evidence type="ECO:0000259" key="3">
    <source>
        <dbReference type="Pfam" id="PF01370"/>
    </source>
</evidence>
<dbReference type="Proteomes" id="UP001140562">
    <property type="component" value="Unassembled WGS sequence"/>
</dbReference>
<proteinExistence type="inferred from homology"/>
<keyword evidence="1" id="KW-0560">Oxidoreductase</keyword>
<evidence type="ECO:0000256" key="1">
    <source>
        <dbReference type="ARBA" id="ARBA00023002"/>
    </source>
</evidence>
<dbReference type="InterPro" id="IPR036291">
    <property type="entry name" value="NAD(P)-bd_dom_sf"/>
</dbReference>
<organism evidence="4 5">
    <name type="scientific">Didymella glomerata</name>
    <dbReference type="NCBI Taxonomy" id="749621"/>
    <lineage>
        <taxon>Eukaryota</taxon>
        <taxon>Fungi</taxon>
        <taxon>Dikarya</taxon>
        <taxon>Ascomycota</taxon>
        <taxon>Pezizomycotina</taxon>
        <taxon>Dothideomycetes</taxon>
        <taxon>Pleosporomycetidae</taxon>
        <taxon>Pleosporales</taxon>
        <taxon>Pleosporineae</taxon>
        <taxon>Didymellaceae</taxon>
        <taxon>Didymella</taxon>
    </lineage>
</organism>
<feature type="domain" description="NAD-dependent epimerase/dehydratase" evidence="3">
    <location>
        <begin position="6"/>
        <end position="253"/>
    </location>
</feature>
<dbReference type="InterPro" id="IPR001509">
    <property type="entry name" value="Epimerase_deHydtase"/>
</dbReference>